<evidence type="ECO:0000313" key="3">
    <source>
        <dbReference type="Proteomes" id="UP000550401"/>
    </source>
</evidence>
<reference evidence="2 3" key="1">
    <citation type="submission" date="2020-07" db="EMBL/GenBank/DDBJ databases">
        <title>Genomic Encyclopedia of Type Strains, Phase IV (KMG-V): Genome sequencing to study the core and pangenomes of soil and plant-associated prokaryotes.</title>
        <authorList>
            <person name="Whitman W."/>
        </authorList>
    </citation>
    <scope>NUCLEOTIDE SEQUENCE [LARGE SCALE GENOMIC DNA]</scope>
    <source>
        <strain evidence="2 3">RH2WT43</strain>
    </source>
</reference>
<dbReference type="AlphaFoldDB" id="A0A839EXN4"/>
<dbReference type="InterPro" id="IPR000182">
    <property type="entry name" value="GNAT_dom"/>
</dbReference>
<dbReference type="EMBL" id="JACGXL010000001">
    <property type="protein sequence ID" value="MBA8886459.1"/>
    <property type="molecule type" value="Genomic_DNA"/>
</dbReference>
<keyword evidence="3" id="KW-1185">Reference proteome</keyword>
<dbReference type="Pfam" id="PF13302">
    <property type="entry name" value="Acetyltransf_3"/>
    <property type="match status" value="1"/>
</dbReference>
<comment type="caution">
    <text evidence="2">The sequence shown here is derived from an EMBL/GenBank/DDBJ whole genome shotgun (WGS) entry which is preliminary data.</text>
</comment>
<dbReference type="PANTHER" id="PTHR43792:SF1">
    <property type="entry name" value="N-ACETYLTRANSFERASE DOMAIN-CONTAINING PROTEIN"/>
    <property type="match status" value="1"/>
</dbReference>
<dbReference type="Proteomes" id="UP000550401">
    <property type="component" value="Unassembled WGS sequence"/>
</dbReference>
<name>A0A839EXN4_9GAMM</name>
<evidence type="ECO:0000259" key="1">
    <source>
        <dbReference type="PROSITE" id="PS51186"/>
    </source>
</evidence>
<dbReference type="PROSITE" id="PS51186">
    <property type="entry name" value="GNAT"/>
    <property type="match status" value="1"/>
</dbReference>
<dbReference type="RefSeq" id="WP_182529539.1">
    <property type="nucleotide sequence ID" value="NZ_JACGXL010000001.1"/>
</dbReference>
<protein>
    <submittedName>
        <fullName evidence="2">RimJ/RimL family protein N-acetyltransferase</fullName>
    </submittedName>
</protein>
<keyword evidence="2" id="KW-0808">Transferase</keyword>
<accession>A0A839EXN4</accession>
<dbReference type="SUPFAM" id="SSF55729">
    <property type="entry name" value="Acyl-CoA N-acyltransferases (Nat)"/>
    <property type="match status" value="1"/>
</dbReference>
<dbReference type="GO" id="GO:0016747">
    <property type="term" value="F:acyltransferase activity, transferring groups other than amino-acyl groups"/>
    <property type="evidence" value="ECO:0007669"/>
    <property type="project" value="InterPro"/>
</dbReference>
<dbReference type="InterPro" id="IPR016181">
    <property type="entry name" value="Acyl_CoA_acyltransferase"/>
</dbReference>
<dbReference type="PANTHER" id="PTHR43792">
    <property type="entry name" value="GNAT FAMILY, PUTATIVE (AFU_ORTHOLOGUE AFUA_3G00765)-RELATED-RELATED"/>
    <property type="match status" value="1"/>
</dbReference>
<evidence type="ECO:0000313" key="2">
    <source>
        <dbReference type="EMBL" id="MBA8886459.1"/>
    </source>
</evidence>
<dbReference type="Gene3D" id="3.40.630.30">
    <property type="match status" value="1"/>
</dbReference>
<sequence>MNPNDIQLETDRLILRLPRIEDFDAYAQMHADEDASRHIGGVLLRAPAWRKFLQMPGAWMVQGYAMFSVVEKASGRWLGQAGPWQPEGWPGTEVGWAFHPSAWGKGYATEAAAAAIDWAFANLGWTEVIHSIDPGNVASQALARRLGSSNRGAGRLPPPFEDVAIDIWGQTREQWSARREGARA</sequence>
<feature type="domain" description="N-acetyltransferase" evidence="1">
    <location>
        <begin position="13"/>
        <end position="173"/>
    </location>
</feature>
<dbReference type="InterPro" id="IPR051531">
    <property type="entry name" value="N-acetyltransferase"/>
</dbReference>
<proteinExistence type="predicted"/>
<organism evidence="2 3">
    <name type="scientific">Dokdonella fugitiva</name>
    <dbReference type="NCBI Taxonomy" id="328517"/>
    <lineage>
        <taxon>Bacteria</taxon>
        <taxon>Pseudomonadati</taxon>
        <taxon>Pseudomonadota</taxon>
        <taxon>Gammaproteobacteria</taxon>
        <taxon>Lysobacterales</taxon>
        <taxon>Rhodanobacteraceae</taxon>
        <taxon>Dokdonella</taxon>
    </lineage>
</organism>
<gene>
    <name evidence="2" type="ORF">FHW12_000650</name>
</gene>